<evidence type="ECO:0000313" key="2">
    <source>
        <dbReference type="Proteomes" id="UP000325797"/>
    </source>
</evidence>
<sequence>MPGAGGARENAGRMARIDPAPDPETLALMALAYIAGDGDLLDRFLALSGLDLDGLRGRAQDPTLLGATLDFLLAHEPDLLAFAAASQVKPEIIAAARRKLPGGTVEG</sequence>
<evidence type="ECO:0000313" key="1">
    <source>
        <dbReference type="EMBL" id="QEX20237.1"/>
    </source>
</evidence>
<dbReference type="Pfam" id="PF12096">
    <property type="entry name" value="DUF3572"/>
    <property type="match status" value="1"/>
</dbReference>
<protein>
    <recommendedName>
        <fullName evidence="3">DUF3572 domain-containing protein</fullName>
    </recommendedName>
</protein>
<dbReference type="Proteomes" id="UP000325797">
    <property type="component" value="Chromosome"/>
</dbReference>
<evidence type="ECO:0008006" key="3">
    <source>
        <dbReference type="Google" id="ProtNLM"/>
    </source>
</evidence>
<organism evidence="1 2">
    <name type="scientific">Hypericibacter adhaerens</name>
    <dbReference type="NCBI Taxonomy" id="2602016"/>
    <lineage>
        <taxon>Bacteria</taxon>
        <taxon>Pseudomonadati</taxon>
        <taxon>Pseudomonadota</taxon>
        <taxon>Alphaproteobacteria</taxon>
        <taxon>Rhodospirillales</taxon>
        <taxon>Dongiaceae</taxon>
        <taxon>Hypericibacter</taxon>
    </lineage>
</organism>
<dbReference type="InterPro" id="IPR021955">
    <property type="entry name" value="DUF3572"/>
</dbReference>
<dbReference type="AlphaFoldDB" id="A0A5J6MSY6"/>
<accession>A0A5J6MSY6</accession>
<dbReference type="KEGG" id="hadh:FRZ61_01540"/>
<dbReference type="EMBL" id="CP042582">
    <property type="protein sequence ID" value="QEX20237.1"/>
    <property type="molecule type" value="Genomic_DNA"/>
</dbReference>
<proteinExistence type="predicted"/>
<gene>
    <name evidence="1" type="ORF">FRZ61_01540</name>
</gene>
<keyword evidence="2" id="KW-1185">Reference proteome</keyword>
<name>A0A5J6MSY6_9PROT</name>
<reference evidence="1 2" key="1">
    <citation type="submission" date="2019-08" db="EMBL/GenBank/DDBJ databases">
        <title>Hyperibacter terrae gen. nov., sp. nov. and Hyperibacter viscosus sp. nov., two new members in the family Rhodospirillaceae isolated from the rhizosphere of Hypericum perforatum.</title>
        <authorList>
            <person name="Noviana Z."/>
        </authorList>
    </citation>
    <scope>NUCLEOTIDE SEQUENCE [LARGE SCALE GENOMIC DNA]</scope>
    <source>
        <strain evidence="1 2">R5959</strain>
    </source>
</reference>